<evidence type="ECO:0000256" key="1">
    <source>
        <dbReference type="ARBA" id="ARBA00022485"/>
    </source>
</evidence>
<evidence type="ECO:0000259" key="9">
    <source>
        <dbReference type="PROSITE" id="PS51379"/>
    </source>
</evidence>
<keyword evidence="8" id="KW-0411">Iron-sulfur</keyword>
<gene>
    <name evidence="10" type="primary">queG</name>
    <name evidence="10" type="ORF">CR164_09285</name>
</gene>
<sequence length="314" mass="35271">MSKDKFLSHVLQKAKECGFCAAGFTSLSSCRQETGRLVSMIEENRHGEMHYMQKNLNARVDPTNLLPGAKTIFSAALPYNFPIGQPEKKGKISRYALCTDYHCVMRDKLEKLLDYISRNHEGEVNGKVFVDSSPVFEKAWAEKAGIGRTGKNTVLISPGTGSYLFLGEILLDIELESNTKKVPDLCGNCDICLKSCPTGALLEPGKIDARRCISYLTVELKREFTTEEATMIDDWLFGCDLCQEACPHNKQKSSTEAYPELMPREELLRITPEQILALTRSQFKMLFAATPIYRTGLKRLKRNAKAVLENLKKS</sequence>
<dbReference type="GO" id="GO:0052693">
    <property type="term" value="F:epoxyqueuosine reductase activity"/>
    <property type="evidence" value="ECO:0007669"/>
    <property type="project" value="TreeGrafter"/>
</dbReference>
<dbReference type="Pfam" id="PF13484">
    <property type="entry name" value="Fer4_16"/>
    <property type="match status" value="1"/>
</dbReference>
<keyword evidence="4" id="KW-0479">Metal-binding</keyword>
<evidence type="ECO:0000313" key="10">
    <source>
        <dbReference type="EMBL" id="PWW81704.1"/>
    </source>
</evidence>
<organism evidence="10 11">
    <name type="scientific">Prosthecochloris marina</name>
    <dbReference type="NCBI Taxonomy" id="2017681"/>
    <lineage>
        <taxon>Bacteria</taxon>
        <taxon>Pseudomonadati</taxon>
        <taxon>Chlorobiota</taxon>
        <taxon>Chlorobiia</taxon>
        <taxon>Chlorobiales</taxon>
        <taxon>Chlorobiaceae</taxon>
        <taxon>Prosthecochloris</taxon>
    </lineage>
</organism>
<dbReference type="PROSITE" id="PS51379">
    <property type="entry name" value="4FE4S_FER_2"/>
    <property type="match status" value="1"/>
</dbReference>
<feature type="domain" description="4Fe-4S ferredoxin-type" evidence="9">
    <location>
        <begin position="177"/>
        <end position="206"/>
    </location>
</feature>
<evidence type="ECO:0000256" key="4">
    <source>
        <dbReference type="ARBA" id="ARBA00022723"/>
    </source>
</evidence>
<keyword evidence="6" id="KW-0560">Oxidoreductase</keyword>
<evidence type="ECO:0000256" key="6">
    <source>
        <dbReference type="ARBA" id="ARBA00023002"/>
    </source>
</evidence>
<keyword evidence="11" id="KW-1185">Reference proteome</keyword>
<dbReference type="InterPro" id="IPR013542">
    <property type="entry name" value="QueG_DUF1730"/>
</dbReference>
<dbReference type="GO" id="GO:0008616">
    <property type="term" value="P:tRNA queuosine(34) biosynthetic process"/>
    <property type="evidence" value="ECO:0007669"/>
    <property type="project" value="UniProtKB-KW"/>
</dbReference>
<dbReference type="EMBL" id="PDNZ01000006">
    <property type="protein sequence ID" value="PWW81704.1"/>
    <property type="molecule type" value="Genomic_DNA"/>
</dbReference>
<dbReference type="Proteomes" id="UP000246278">
    <property type="component" value="Unassembled WGS sequence"/>
</dbReference>
<reference evidence="11" key="1">
    <citation type="submission" date="2017-10" db="EMBL/GenBank/DDBJ databases">
        <authorList>
            <person name="Gaisin V.A."/>
            <person name="Rysina M.S."/>
            <person name="Grouzdev D.S."/>
        </authorList>
    </citation>
    <scope>NUCLEOTIDE SEQUENCE [LARGE SCALE GENOMIC DNA]</scope>
    <source>
        <strain evidence="11">V1</strain>
    </source>
</reference>
<keyword evidence="7" id="KW-0408">Iron</keyword>
<evidence type="ECO:0000256" key="2">
    <source>
        <dbReference type="ARBA" id="ARBA00022490"/>
    </source>
</evidence>
<dbReference type="Gene3D" id="3.30.70.20">
    <property type="match status" value="1"/>
</dbReference>
<dbReference type="InterPro" id="IPR017900">
    <property type="entry name" value="4Fe4S_Fe_S_CS"/>
</dbReference>
<evidence type="ECO:0000313" key="11">
    <source>
        <dbReference type="Proteomes" id="UP000246278"/>
    </source>
</evidence>
<dbReference type="AlphaFoldDB" id="A0A317T4Z7"/>
<dbReference type="PROSITE" id="PS00198">
    <property type="entry name" value="4FE4S_FER_1"/>
    <property type="match status" value="1"/>
</dbReference>
<dbReference type="GO" id="GO:0046872">
    <property type="term" value="F:metal ion binding"/>
    <property type="evidence" value="ECO:0007669"/>
    <property type="project" value="UniProtKB-KW"/>
</dbReference>
<keyword evidence="3" id="KW-0819">tRNA processing</keyword>
<dbReference type="GO" id="GO:0051539">
    <property type="term" value="F:4 iron, 4 sulfur cluster binding"/>
    <property type="evidence" value="ECO:0007669"/>
    <property type="project" value="UniProtKB-KW"/>
</dbReference>
<evidence type="ECO:0000256" key="5">
    <source>
        <dbReference type="ARBA" id="ARBA00022785"/>
    </source>
</evidence>
<dbReference type="OrthoDB" id="9784571at2"/>
<keyword evidence="2" id="KW-0963">Cytoplasm</keyword>
<protein>
    <submittedName>
        <fullName evidence="10">tRNA epoxyqueuosine(34) reductase QueG</fullName>
    </submittedName>
</protein>
<dbReference type="Pfam" id="PF08331">
    <property type="entry name" value="QueG_DUF1730"/>
    <property type="match status" value="1"/>
</dbReference>
<dbReference type="PROSITE" id="PS51257">
    <property type="entry name" value="PROKAR_LIPOPROTEIN"/>
    <property type="match status" value="1"/>
</dbReference>
<name>A0A317T4Z7_9CHLB</name>
<dbReference type="SUPFAM" id="SSF46548">
    <property type="entry name" value="alpha-helical ferredoxin"/>
    <property type="match status" value="1"/>
</dbReference>
<keyword evidence="5" id="KW-0671">Queuosine biosynthesis</keyword>
<keyword evidence="1" id="KW-0004">4Fe-4S</keyword>
<comment type="caution">
    <text evidence="10">The sequence shown here is derived from an EMBL/GenBank/DDBJ whole genome shotgun (WGS) entry which is preliminary data.</text>
</comment>
<dbReference type="PANTHER" id="PTHR30002">
    <property type="entry name" value="EPOXYQUEUOSINE REDUCTASE"/>
    <property type="match status" value="1"/>
</dbReference>
<dbReference type="RefSeq" id="WP_110023821.1">
    <property type="nucleotide sequence ID" value="NZ_PDNZ01000006.1"/>
</dbReference>
<dbReference type="InterPro" id="IPR004453">
    <property type="entry name" value="QueG"/>
</dbReference>
<dbReference type="PANTHER" id="PTHR30002:SF4">
    <property type="entry name" value="EPOXYQUEUOSINE REDUCTASE"/>
    <property type="match status" value="1"/>
</dbReference>
<dbReference type="InterPro" id="IPR017896">
    <property type="entry name" value="4Fe4S_Fe-S-bd"/>
</dbReference>
<proteinExistence type="predicted"/>
<evidence type="ECO:0000256" key="7">
    <source>
        <dbReference type="ARBA" id="ARBA00023004"/>
    </source>
</evidence>
<dbReference type="NCBIfam" id="TIGR00276">
    <property type="entry name" value="tRNA epoxyqueuosine(34) reductase QueG"/>
    <property type="match status" value="1"/>
</dbReference>
<accession>A0A317T4Z7</accession>
<evidence type="ECO:0000256" key="8">
    <source>
        <dbReference type="ARBA" id="ARBA00023014"/>
    </source>
</evidence>
<evidence type="ECO:0000256" key="3">
    <source>
        <dbReference type="ARBA" id="ARBA00022694"/>
    </source>
</evidence>